<dbReference type="PRINTS" id="PR00838">
    <property type="entry name" value="V5ALLERGEN"/>
</dbReference>
<name>A0AAV2RPM2_MEGNR</name>
<dbReference type="SUPFAM" id="SSF55797">
    <property type="entry name" value="PR-1-like"/>
    <property type="match status" value="1"/>
</dbReference>
<dbReference type="Gene3D" id="3.40.33.10">
    <property type="entry name" value="CAP"/>
    <property type="match status" value="1"/>
</dbReference>
<dbReference type="InterPro" id="IPR001283">
    <property type="entry name" value="CRISP-related"/>
</dbReference>
<dbReference type="Proteomes" id="UP001497623">
    <property type="component" value="Unassembled WGS sequence"/>
</dbReference>
<keyword evidence="1" id="KW-0732">Signal</keyword>
<evidence type="ECO:0000256" key="1">
    <source>
        <dbReference type="SAM" id="SignalP"/>
    </source>
</evidence>
<dbReference type="PROSITE" id="PS01010">
    <property type="entry name" value="CRISP_2"/>
    <property type="match status" value="1"/>
</dbReference>
<accession>A0AAV2RPM2</accession>
<dbReference type="CDD" id="cd05380">
    <property type="entry name" value="CAP_euk"/>
    <property type="match status" value="1"/>
</dbReference>
<dbReference type="EMBL" id="CAXKWB010028111">
    <property type="protein sequence ID" value="CAL4133221.1"/>
    <property type="molecule type" value="Genomic_DNA"/>
</dbReference>
<dbReference type="PRINTS" id="PR00837">
    <property type="entry name" value="V5TPXLIKE"/>
</dbReference>
<dbReference type="Pfam" id="PF00188">
    <property type="entry name" value="CAP"/>
    <property type="match status" value="1"/>
</dbReference>
<dbReference type="InterPro" id="IPR002413">
    <property type="entry name" value="V5_allergen-like"/>
</dbReference>
<comment type="caution">
    <text evidence="3">The sequence shown here is derived from an EMBL/GenBank/DDBJ whole genome shotgun (WGS) entry which is preliminary data.</text>
</comment>
<dbReference type="AlphaFoldDB" id="A0AAV2RPM2"/>
<feature type="domain" description="SCP" evidence="2">
    <location>
        <begin position="54"/>
        <end position="217"/>
    </location>
</feature>
<evidence type="ECO:0000313" key="4">
    <source>
        <dbReference type="Proteomes" id="UP001497623"/>
    </source>
</evidence>
<dbReference type="PROSITE" id="PS01009">
    <property type="entry name" value="CRISP_1"/>
    <property type="match status" value="1"/>
</dbReference>
<organism evidence="3 4">
    <name type="scientific">Meganyctiphanes norvegica</name>
    <name type="common">Northern krill</name>
    <name type="synonym">Thysanopoda norvegica</name>
    <dbReference type="NCBI Taxonomy" id="48144"/>
    <lineage>
        <taxon>Eukaryota</taxon>
        <taxon>Metazoa</taxon>
        <taxon>Ecdysozoa</taxon>
        <taxon>Arthropoda</taxon>
        <taxon>Crustacea</taxon>
        <taxon>Multicrustacea</taxon>
        <taxon>Malacostraca</taxon>
        <taxon>Eumalacostraca</taxon>
        <taxon>Eucarida</taxon>
        <taxon>Euphausiacea</taxon>
        <taxon>Euphausiidae</taxon>
        <taxon>Meganyctiphanes</taxon>
    </lineage>
</organism>
<sequence>MMSIGWCLPFVLALWIQQSWAQNQYCSFTPEHTLCKHKGFGPTCGSQVINHGISQEDAVLTLHEHNRLRSLVARGQEARGLPGPQPPASNMRQMEWDDELAATAQSHANQCIFEHECGDCRRVSRFGVGQNLFISFQSNFNTKIEWPRAIRAWYDEVKDFSPNAIQPFQFSAGVGHYTAMMWHNTWKMGCGYTMFEEGGWWKKLYTCNYGPAGNIIFSEMYRRGNPCTACPQGTTCSLQYPGLCVPTGGNFINTNQIARRVSTQVPTFRPQQEFDNSFNFIPMAGAEPRPTDLLPFLQRAGLNTQVIRTNSLSNVRSIIESLGSNMRPIVLFRSGTGQLTELDAGTLRPLGRFTRSTTTKGPKPKKGSPEVLLTCDMEFSPCDVTPVGGNWTVGETESEGRFAEVHLGENEGAQMVFQKLVNAPANGAVCVLMTHRRIVDQQFSANATLPDLQVGVMPIGHGEKAIRQSVKGAPGMWEMSRKTFKSIKKPFLLMVSMGSTNVPSSVALDALQVTDGSCCMDGTC</sequence>
<dbReference type="InterPro" id="IPR014044">
    <property type="entry name" value="CAP_dom"/>
</dbReference>
<protein>
    <recommendedName>
        <fullName evidence="2">SCP domain-containing protein</fullName>
    </recommendedName>
</protein>
<dbReference type="GO" id="GO:0005576">
    <property type="term" value="C:extracellular region"/>
    <property type="evidence" value="ECO:0007669"/>
    <property type="project" value="InterPro"/>
</dbReference>
<dbReference type="InterPro" id="IPR018244">
    <property type="entry name" value="Allrgn_V5/Tpx1_CS"/>
</dbReference>
<gene>
    <name evidence="3" type="ORF">MNOR_LOCUS27147</name>
</gene>
<dbReference type="SMART" id="SM00198">
    <property type="entry name" value="SCP"/>
    <property type="match status" value="1"/>
</dbReference>
<dbReference type="PANTHER" id="PTHR10334">
    <property type="entry name" value="CYSTEINE-RICH SECRETORY PROTEIN-RELATED"/>
    <property type="match status" value="1"/>
</dbReference>
<proteinExistence type="predicted"/>
<reference evidence="3 4" key="1">
    <citation type="submission" date="2024-05" db="EMBL/GenBank/DDBJ databases">
        <authorList>
            <person name="Wallberg A."/>
        </authorList>
    </citation>
    <scope>NUCLEOTIDE SEQUENCE [LARGE SCALE GENOMIC DNA]</scope>
</reference>
<feature type="signal peptide" evidence="1">
    <location>
        <begin position="1"/>
        <end position="21"/>
    </location>
</feature>
<evidence type="ECO:0000313" key="3">
    <source>
        <dbReference type="EMBL" id="CAL4133221.1"/>
    </source>
</evidence>
<feature type="chain" id="PRO_5043785841" description="SCP domain-containing protein" evidence="1">
    <location>
        <begin position="22"/>
        <end position="524"/>
    </location>
</feature>
<evidence type="ECO:0000259" key="2">
    <source>
        <dbReference type="SMART" id="SM00198"/>
    </source>
</evidence>
<dbReference type="InterPro" id="IPR035940">
    <property type="entry name" value="CAP_sf"/>
</dbReference>
<keyword evidence="4" id="KW-1185">Reference proteome</keyword>